<dbReference type="GO" id="GO:0016740">
    <property type="term" value="F:transferase activity"/>
    <property type="evidence" value="ECO:0007669"/>
    <property type="project" value="UniProtKB-KW"/>
</dbReference>
<evidence type="ECO:0000313" key="2">
    <source>
        <dbReference type="Proteomes" id="UP001432209"/>
    </source>
</evidence>
<keyword evidence="1" id="KW-0808">Transferase</keyword>
<dbReference type="Gene3D" id="1.10.287.890">
    <property type="entry name" value="Crystal structure of tRNA isopentenylpyrophosphate transferase (bh2366) domain"/>
    <property type="match status" value="1"/>
</dbReference>
<dbReference type="Proteomes" id="UP001432209">
    <property type="component" value="Chromosome"/>
</dbReference>
<dbReference type="Gene3D" id="3.40.50.300">
    <property type="entry name" value="P-loop containing nucleotide triphosphate hydrolases"/>
    <property type="match status" value="1"/>
</dbReference>
<protein>
    <submittedName>
        <fullName evidence="1">Isopentenyl transferase family protein</fullName>
    </submittedName>
</protein>
<keyword evidence="2" id="KW-1185">Reference proteome</keyword>
<name>A0ABZ2A3M2_STRNV</name>
<dbReference type="InterPro" id="IPR027417">
    <property type="entry name" value="P-loop_NTPase"/>
</dbReference>
<proteinExistence type="predicted"/>
<dbReference type="Pfam" id="PF01745">
    <property type="entry name" value="IPT"/>
    <property type="match status" value="1"/>
</dbReference>
<dbReference type="SUPFAM" id="SSF52540">
    <property type="entry name" value="P-loop containing nucleoside triphosphate hydrolases"/>
    <property type="match status" value="1"/>
</dbReference>
<dbReference type="EMBL" id="CP109495">
    <property type="protein sequence ID" value="WUX51933.1"/>
    <property type="molecule type" value="Genomic_DNA"/>
</dbReference>
<evidence type="ECO:0000313" key="1">
    <source>
        <dbReference type="EMBL" id="WUX51933.1"/>
    </source>
</evidence>
<sequence length="253" mass="26649">MYGATDDGMLAVRLIVGPTGVGKSAAASAVARRTGAPVVVADRIQCFTDLATTSARAGADEPGVHRAWLGDRTVSDGDYPAAEAAEALVLTVRRLANPGRPVVIEGGSISLLAHLGDHHLPRLPWRVTVTTLTRPAPGSYLTALTARAHAMLRPTPPYESLLDELGALWREPAHRWFTASVNGFEAALEWCAKYGLDPADPATARVAGLPPQLVDELARLIAERHAEHGADQERAFAELFASSAVNALTGSAA</sequence>
<accession>A0ABZ2A3M2</accession>
<organism evidence="1 2">
    <name type="scientific">Streptomyces niveus</name>
    <name type="common">Streptomyces spheroides</name>
    <dbReference type="NCBI Taxonomy" id="193462"/>
    <lineage>
        <taxon>Bacteria</taxon>
        <taxon>Bacillati</taxon>
        <taxon>Actinomycetota</taxon>
        <taxon>Actinomycetes</taxon>
        <taxon>Kitasatosporales</taxon>
        <taxon>Streptomycetaceae</taxon>
        <taxon>Streptomyces</taxon>
    </lineage>
</organism>
<gene>
    <name evidence="1" type="ORF">OG442_10500</name>
</gene>
<dbReference type="RefSeq" id="WP_329075629.1">
    <property type="nucleotide sequence ID" value="NZ_CP109495.1"/>
</dbReference>
<reference evidence="1" key="1">
    <citation type="submission" date="2022-10" db="EMBL/GenBank/DDBJ databases">
        <title>The complete genomes of actinobacterial strains from the NBC collection.</title>
        <authorList>
            <person name="Joergensen T.S."/>
            <person name="Alvarez Arevalo M."/>
            <person name="Sterndorff E.B."/>
            <person name="Faurdal D."/>
            <person name="Vuksanovic O."/>
            <person name="Mourched A.-S."/>
            <person name="Charusanti P."/>
            <person name="Shaw S."/>
            <person name="Blin K."/>
            <person name="Weber T."/>
        </authorList>
    </citation>
    <scope>NUCLEOTIDE SEQUENCE</scope>
    <source>
        <strain evidence="1">NBC_01432</strain>
    </source>
</reference>